<dbReference type="Proteomes" id="UP000244005">
    <property type="component" value="Unassembled WGS sequence"/>
</dbReference>
<dbReference type="AlphaFoldDB" id="A0A2R6W8E9"/>
<sequence length="92" mass="10620">MNRREVHAAAAMEVLGQGQGQGQGPNAQLKSMESDTQECAIRAPIVNWIPKRQRQLKHWIRLMGSEFRRREDGKTTRSKCWRWGPKAAEFET</sequence>
<dbReference type="EMBL" id="KZ772801">
    <property type="protein sequence ID" value="PTQ30136.1"/>
    <property type="molecule type" value="Genomic_DNA"/>
</dbReference>
<protein>
    <submittedName>
        <fullName evidence="2">Uncharacterized protein</fullName>
    </submittedName>
</protein>
<name>A0A2R6W8E9_MARPO</name>
<evidence type="ECO:0000256" key="1">
    <source>
        <dbReference type="SAM" id="MobiDB-lite"/>
    </source>
</evidence>
<gene>
    <name evidence="2" type="ORF">MARPO_0129s0025</name>
</gene>
<proteinExistence type="predicted"/>
<reference evidence="3" key="1">
    <citation type="journal article" date="2017" name="Cell">
        <title>Insights into land plant evolution garnered from the Marchantia polymorpha genome.</title>
        <authorList>
            <person name="Bowman J.L."/>
            <person name="Kohchi T."/>
            <person name="Yamato K.T."/>
            <person name="Jenkins J."/>
            <person name="Shu S."/>
            <person name="Ishizaki K."/>
            <person name="Yamaoka S."/>
            <person name="Nishihama R."/>
            <person name="Nakamura Y."/>
            <person name="Berger F."/>
            <person name="Adam C."/>
            <person name="Aki S.S."/>
            <person name="Althoff F."/>
            <person name="Araki T."/>
            <person name="Arteaga-Vazquez M.A."/>
            <person name="Balasubrmanian S."/>
            <person name="Barry K."/>
            <person name="Bauer D."/>
            <person name="Boehm C.R."/>
            <person name="Briginshaw L."/>
            <person name="Caballero-Perez J."/>
            <person name="Catarino B."/>
            <person name="Chen F."/>
            <person name="Chiyoda S."/>
            <person name="Chovatia M."/>
            <person name="Davies K.M."/>
            <person name="Delmans M."/>
            <person name="Demura T."/>
            <person name="Dierschke T."/>
            <person name="Dolan L."/>
            <person name="Dorantes-Acosta A.E."/>
            <person name="Eklund D.M."/>
            <person name="Florent S.N."/>
            <person name="Flores-Sandoval E."/>
            <person name="Fujiyama A."/>
            <person name="Fukuzawa H."/>
            <person name="Galik B."/>
            <person name="Grimanelli D."/>
            <person name="Grimwood J."/>
            <person name="Grossniklaus U."/>
            <person name="Hamada T."/>
            <person name="Haseloff J."/>
            <person name="Hetherington A.J."/>
            <person name="Higo A."/>
            <person name="Hirakawa Y."/>
            <person name="Hundley H.N."/>
            <person name="Ikeda Y."/>
            <person name="Inoue K."/>
            <person name="Inoue S.I."/>
            <person name="Ishida S."/>
            <person name="Jia Q."/>
            <person name="Kakita M."/>
            <person name="Kanazawa T."/>
            <person name="Kawai Y."/>
            <person name="Kawashima T."/>
            <person name="Kennedy M."/>
            <person name="Kinose K."/>
            <person name="Kinoshita T."/>
            <person name="Kohara Y."/>
            <person name="Koide E."/>
            <person name="Komatsu K."/>
            <person name="Kopischke S."/>
            <person name="Kubo M."/>
            <person name="Kyozuka J."/>
            <person name="Lagercrantz U."/>
            <person name="Lin S.S."/>
            <person name="Lindquist E."/>
            <person name="Lipzen A.M."/>
            <person name="Lu C.W."/>
            <person name="De Luna E."/>
            <person name="Martienssen R.A."/>
            <person name="Minamino N."/>
            <person name="Mizutani M."/>
            <person name="Mizutani M."/>
            <person name="Mochizuki N."/>
            <person name="Monte I."/>
            <person name="Mosher R."/>
            <person name="Nagasaki H."/>
            <person name="Nakagami H."/>
            <person name="Naramoto S."/>
            <person name="Nishitani K."/>
            <person name="Ohtani M."/>
            <person name="Okamoto T."/>
            <person name="Okumura M."/>
            <person name="Phillips J."/>
            <person name="Pollak B."/>
            <person name="Reinders A."/>
            <person name="Rovekamp M."/>
            <person name="Sano R."/>
            <person name="Sawa S."/>
            <person name="Schmid M.W."/>
            <person name="Shirakawa M."/>
            <person name="Solano R."/>
            <person name="Spunde A."/>
            <person name="Suetsugu N."/>
            <person name="Sugano S."/>
            <person name="Sugiyama A."/>
            <person name="Sun R."/>
            <person name="Suzuki Y."/>
            <person name="Takenaka M."/>
            <person name="Takezawa D."/>
            <person name="Tomogane H."/>
            <person name="Tsuzuki M."/>
            <person name="Ueda T."/>
            <person name="Umeda M."/>
            <person name="Ward J.M."/>
            <person name="Watanabe Y."/>
            <person name="Yazaki K."/>
            <person name="Yokoyama R."/>
            <person name="Yoshitake Y."/>
            <person name="Yotsui I."/>
            <person name="Zachgo S."/>
            <person name="Schmutz J."/>
        </authorList>
    </citation>
    <scope>NUCLEOTIDE SEQUENCE [LARGE SCALE GENOMIC DNA]</scope>
    <source>
        <strain evidence="3">Tak-1</strain>
    </source>
</reference>
<evidence type="ECO:0000313" key="3">
    <source>
        <dbReference type="Proteomes" id="UP000244005"/>
    </source>
</evidence>
<evidence type="ECO:0000313" key="2">
    <source>
        <dbReference type="EMBL" id="PTQ30136.1"/>
    </source>
</evidence>
<organism evidence="2 3">
    <name type="scientific">Marchantia polymorpha</name>
    <name type="common">Common liverwort</name>
    <name type="synonym">Marchantia aquatica</name>
    <dbReference type="NCBI Taxonomy" id="3197"/>
    <lineage>
        <taxon>Eukaryota</taxon>
        <taxon>Viridiplantae</taxon>
        <taxon>Streptophyta</taxon>
        <taxon>Embryophyta</taxon>
        <taxon>Marchantiophyta</taxon>
        <taxon>Marchantiopsida</taxon>
        <taxon>Marchantiidae</taxon>
        <taxon>Marchantiales</taxon>
        <taxon>Marchantiaceae</taxon>
        <taxon>Marchantia</taxon>
    </lineage>
</organism>
<feature type="region of interest" description="Disordered" evidence="1">
    <location>
        <begin position="13"/>
        <end position="35"/>
    </location>
</feature>
<accession>A0A2R6W8E9</accession>
<keyword evidence="3" id="KW-1185">Reference proteome</keyword>